<gene>
    <name evidence="2" type="ORF">SCF082_LOCUS21068</name>
</gene>
<comment type="caution">
    <text evidence="2">The sequence shown here is derived from an EMBL/GenBank/DDBJ whole genome shotgun (WGS) entry which is preliminary data.</text>
</comment>
<dbReference type="EMBL" id="CAXAMM010014891">
    <property type="protein sequence ID" value="CAK9034921.1"/>
    <property type="molecule type" value="Genomic_DNA"/>
</dbReference>
<evidence type="ECO:0000313" key="3">
    <source>
        <dbReference type="Proteomes" id="UP001642464"/>
    </source>
</evidence>
<sequence>MFESRPLPDVIGFTSVINACEHVDLHVDGWNIALHFLSAMPTLRIPMDVLVYNSVMTSCTRGAQWQLVLVSLQQMQEQRLVADLINYNAVLCALKDASQWQLSLHMLTEMLTTSVIPDVISYSVAGQHLATEKKARLVCHKSLSVFRTVKTS</sequence>
<name>A0ABP0L6Y7_9DINO</name>
<dbReference type="InterPro" id="IPR011990">
    <property type="entry name" value="TPR-like_helical_dom_sf"/>
</dbReference>
<evidence type="ECO:0000313" key="2">
    <source>
        <dbReference type="EMBL" id="CAK9034921.1"/>
    </source>
</evidence>
<proteinExistence type="predicted"/>
<dbReference type="PANTHER" id="PTHR47936">
    <property type="entry name" value="PPR_LONG DOMAIN-CONTAINING PROTEIN"/>
    <property type="match status" value="1"/>
</dbReference>
<accession>A0ABP0L6Y7</accession>
<organism evidence="2 3">
    <name type="scientific">Durusdinium trenchii</name>
    <dbReference type="NCBI Taxonomy" id="1381693"/>
    <lineage>
        <taxon>Eukaryota</taxon>
        <taxon>Sar</taxon>
        <taxon>Alveolata</taxon>
        <taxon>Dinophyceae</taxon>
        <taxon>Suessiales</taxon>
        <taxon>Symbiodiniaceae</taxon>
        <taxon>Durusdinium</taxon>
    </lineage>
</organism>
<keyword evidence="1" id="KW-0677">Repeat</keyword>
<dbReference type="Proteomes" id="UP001642464">
    <property type="component" value="Unassembled WGS sequence"/>
</dbReference>
<reference evidence="2 3" key="1">
    <citation type="submission" date="2024-02" db="EMBL/GenBank/DDBJ databases">
        <authorList>
            <person name="Chen Y."/>
            <person name="Shah S."/>
            <person name="Dougan E. K."/>
            <person name="Thang M."/>
            <person name="Chan C."/>
        </authorList>
    </citation>
    <scope>NUCLEOTIDE SEQUENCE [LARGE SCALE GENOMIC DNA]</scope>
</reference>
<protein>
    <submittedName>
        <fullName evidence="2">Chloroplastic</fullName>
    </submittedName>
</protein>
<dbReference type="Gene3D" id="1.25.40.10">
    <property type="entry name" value="Tetratricopeptide repeat domain"/>
    <property type="match status" value="1"/>
</dbReference>
<keyword evidence="3" id="KW-1185">Reference proteome</keyword>
<evidence type="ECO:0000256" key="1">
    <source>
        <dbReference type="ARBA" id="ARBA00022737"/>
    </source>
</evidence>
<dbReference type="PANTHER" id="PTHR47936:SF1">
    <property type="entry name" value="PENTATRICOPEPTIDE REPEAT-CONTAINING PROTEIN GUN1, CHLOROPLASTIC"/>
    <property type="match status" value="1"/>
</dbReference>